<dbReference type="HOGENOM" id="CLU_006329_2_1_1"/>
<gene>
    <name evidence="3" type="ORF">PVAR5_8997</name>
</gene>
<dbReference type="InterPro" id="IPR001375">
    <property type="entry name" value="Peptidase_S9_cat"/>
</dbReference>
<dbReference type="PANTHER" id="PTHR47425:SF1">
    <property type="entry name" value="MISCELLANEOUS ZN(II)2CYS6 TRANSCRIPTION FACTOR (EUROFUNG)"/>
    <property type="match status" value="1"/>
</dbReference>
<dbReference type="eggNOG" id="ENOG502RHAD">
    <property type="taxonomic scope" value="Eukaryota"/>
</dbReference>
<dbReference type="CDD" id="cd12148">
    <property type="entry name" value="fungal_TF_MHR"/>
    <property type="match status" value="1"/>
</dbReference>
<keyword evidence="4" id="KW-1185">Reference proteome</keyword>
<feature type="domain" description="Xylanolytic transcriptional activator regulatory" evidence="2">
    <location>
        <begin position="415"/>
        <end position="488"/>
    </location>
</feature>
<evidence type="ECO:0000259" key="2">
    <source>
        <dbReference type="SMART" id="SM00906"/>
    </source>
</evidence>
<evidence type="ECO:0000256" key="1">
    <source>
        <dbReference type="ARBA" id="ARBA00023242"/>
    </source>
</evidence>
<dbReference type="SMART" id="SM00906">
    <property type="entry name" value="Fungal_trans"/>
    <property type="match status" value="1"/>
</dbReference>
<dbReference type="GO" id="GO:0003677">
    <property type="term" value="F:DNA binding"/>
    <property type="evidence" value="ECO:0007669"/>
    <property type="project" value="InterPro"/>
</dbReference>
<proteinExistence type="predicted"/>
<protein>
    <submittedName>
        <fullName evidence="3">C6 transcription factor, putative</fullName>
    </submittedName>
</protein>
<sequence length="953" mass="107833">MLNPASDRYIHPGKPLLAQVDDEAQALAEISAASQGTNVIDEYQFPSNLFTDQRFKWIRVLHQAGKYADVLTRIPGLTEQIVSNGVQSVPEEYRTIFPISFGLSQNFPPTILLHGDADELVGFEQSVAVAAALKSLGVEVSLERAEGQTHGFDARQAIDLDENEKVVMALKRGIDDNLGLALRQESLAKRHAPDASRLYRPKDDGLLSASKNILHQKCSSAEWTGNVEGQWRSLGIRGVPLSMPLSNMVSTVQDLIDPEFDISMLEFEREPLYLKPLPSHILSHEIDYLREKDALTIPPIKLRNELLRCYIQWVYNFMPTVDLHEFLQPIIENDPNGNISLLLLQTVMFVGTAFIDLKYLQEFGYSTRHSARKAFFNRVRLLYSLEYEVDRFVVLQALLLMTYWTDYESSPQKDIWHWIGICKTQALSIGLHRDPTRANVDPTTQRLWIRLWWTLYSRDRLIAIGMRRPTQINEGISDVPMLGLNDYDLRPLHPSVIRMLQCPQLENISQQKHLATMFIEKVKLCQCLGRILFAQFSPSNHQFGATDRTTITLVPRQASDAERARCNQKLDTWLNRLPKDAQFIPASPNHIKEGEDVLLLHCAMLRMIYHATSSVLYCPHALAFADKGYLKDITWSTIAQKRIDDAATNITHIIQGLSQLNLVKFLPQSGVTVLLPAVLAHLANLTSTNPEVRNISTYNFNRCMQVLHVLKEIYPAAGIEAARIEVTVKLHYMNSTRSINTSYDNHDFETMDFGQPGCPRPVFRDYPVEEAIRGHNMNIGTQEKLPEIWDEKDFCEITDKNAKHTAEAPSSPPMANYFDAAFLVNSSDEDGQSEAKTWSDPAPDFLSTVVCDGTSRAPNGHSPATSMEYDFGLDFTEDILRDWVFWTSNENVKSSPQKERCLLQNLASSPSHLSTDEKHQSALLISSYNQEQDVPESRNITITGDLDKDLGLL</sequence>
<dbReference type="Proteomes" id="UP000018001">
    <property type="component" value="Unassembled WGS sequence"/>
</dbReference>
<dbReference type="Pfam" id="PF04082">
    <property type="entry name" value="Fungal_trans"/>
    <property type="match status" value="1"/>
</dbReference>
<evidence type="ECO:0000313" key="4">
    <source>
        <dbReference type="Proteomes" id="UP000018001"/>
    </source>
</evidence>
<dbReference type="InterPro" id="IPR007219">
    <property type="entry name" value="XnlR_reg_dom"/>
</dbReference>
<dbReference type="GO" id="GO:0008236">
    <property type="term" value="F:serine-type peptidase activity"/>
    <property type="evidence" value="ECO:0007669"/>
    <property type="project" value="InterPro"/>
</dbReference>
<dbReference type="GO" id="GO:0008270">
    <property type="term" value="F:zinc ion binding"/>
    <property type="evidence" value="ECO:0007669"/>
    <property type="project" value="InterPro"/>
</dbReference>
<evidence type="ECO:0000313" key="3">
    <source>
        <dbReference type="EMBL" id="GAE00257.1"/>
    </source>
</evidence>
<organism evidence="3 4">
    <name type="scientific">Byssochlamys spectabilis (strain No. 5 / NBRC 109023)</name>
    <name type="common">Paecilomyces variotii</name>
    <dbReference type="NCBI Taxonomy" id="1356009"/>
    <lineage>
        <taxon>Eukaryota</taxon>
        <taxon>Fungi</taxon>
        <taxon>Dikarya</taxon>
        <taxon>Ascomycota</taxon>
        <taxon>Pezizomycotina</taxon>
        <taxon>Eurotiomycetes</taxon>
        <taxon>Eurotiomycetidae</taxon>
        <taxon>Eurotiales</taxon>
        <taxon>Thermoascaceae</taxon>
        <taxon>Paecilomyces</taxon>
    </lineage>
</organism>
<dbReference type="Gene3D" id="3.40.50.1820">
    <property type="entry name" value="alpha/beta hydrolase"/>
    <property type="match status" value="1"/>
</dbReference>
<dbReference type="PANTHER" id="PTHR47425">
    <property type="entry name" value="FARB-RELATED"/>
    <property type="match status" value="1"/>
</dbReference>
<dbReference type="OrthoDB" id="4451586at2759"/>
<dbReference type="InParanoid" id="V5GDU3"/>
<keyword evidence="1" id="KW-0539">Nucleus</keyword>
<reference evidence="4" key="1">
    <citation type="journal article" date="2014" name="Genome Announc.">
        <title>Draft genome sequence of the formaldehyde-resistant fungus Byssochlamys spectabilis No. 5 (anamorph Paecilomyces variotii No. 5) (NBRC109023).</title>
        <authorList>
            <person name="Oka T."/>
            <person name="Ekino K."/>
            <person name="Fukuda K."/>
            <person name="Nomura Y."/>
        </authorList>
    </citation>
    <scope>NUCLEOTIDE SEQUENCE [LARGE SCALE GENOMIC DNA]</scope>
    <source>
        <strain evidence="4">No. 5 / NBRC 109023</strain>
    </source>
</reference>
<dbReference type="InterPro" id="IPR052761">
    <property type="entry name" value="Fungal_Detox/Toxin_TFs"/>
</dbReference>
<dbReference type="GO" id="GO:0006508">
    <property type="term" value="P:proteolysis"/>
    <property type="evidence" value="ECO:0007669"/>
    <property type="project" value="InterPro"/>
</dbReference>
<name>V5GDU3_BYSSN</name>
<dbReference type="EMBL" id="BAUL01000433">
    <property type="protein sequence ID" value="GAE00257.1"/>
    <property type="molecule type" value="Genomic_DNA"/>
</dbReference>
<dbReference type="GO" id="GO:0006351">
    <property type="term" value="P:DNA-templated transcription"/>
    <property type="evidence" value="ECO:0007669"/>
    <property type="project" value="InterPro"/>
</dbReference>
<comment type="caution">
    <text evidence="3">The sequence shown here is derived from an EMBL/GenBank/DDBJ whole genome shotgun (WGS) entry which is preliminary data.</text>
</comment>
<accession>V5GDU3</accession>
<dbReference type="AlphaFoldDB" id="V5GDU3"/>
<dbReference type="SUPFAM" id="SSF53474">
    <property type="entry name" value="alpha/beta-Hydrolases"/>
    <property type="match status" value="1"/>
</dbReference>
<dbReference type="Pfam" id="PF00326">
    <property type="entry name" value="Peptidase_S9"/>
    <property type="match status" value="1"/>
</dbReference>
<dbReference type="InterPro" id="IPR029058">
    <property type="entry name" value="AB_hydrolase_fold"/>
</dbReference>